<evidence type="ECO:0000313" key="2">
    <source>
        <dbReference type="EMBL" id="KAK6151771.1"/>
    </source>
</evidence>
<dbReference type="PANTHER" id="PTHR33416:SF18">
    <property type="entry name" value="NUCLEOPORIN-LIKE PROTEIN"/>
    <property type="match status" value="1"/>
</dbReference>
<comment type="caution">
    <text evidence="2">The sequence shown here is derived from an EMBL/GenBank/DDBJ whole genome shotgun (WGS) entry which is preliminary data.</text>
</comment>
<gene>
    <name evidence="2" type="ORF">DH2020_014406</name>
</gene>
<feature type="compositionally biased region" description="Polar residues" evidence="1">
    <location>
        <begin position="301"/>
        <end position="318"/>
    </location>
</feature>
<accession>A0ABR0WYV5</accession>
<name>A0ABR0WYV5_REHGL</name>
<keyword evidence="3" id="KW-1185">Reference proteome</keyword>
<dbReference type="Proteomes" id="UP001318860">
    <property type="component" value="Unassembled WGS sequence"/>
</dbReference>
<feature type="region of interest" description="Disordered" evidence="1">
    <location>
        <begin position="581"/>
        <end position="602"/>
    </location>
</feature>
<organism evidence="2 3">
    <name type="scientific">Rehmannia glutinosa</name>
    <name type="common">Chinese foxglove</name>
    <dbReference type="NCBI Taxonomy" id="99300"/>
    <lineage>
        <taxon>Eukaryota</taxon>
        <taxon>Viridiplantae</taxon>
        <taxon>Streptophyta</taxon>
        <taxon>Embryophyta</taxon>
        <taxon>Tracheophyta</taxon>
        <taxon>Spermatophyta</taxon>
        <taxon>Magnoliopsida</taxon>
        <taxon>eudicotyledons</taxon>
        <taxon>Gunneridae</taxon>
        <taxon>Pentapetalae</taxon>
        <taxon>asterids</taxon>
        <taxon>lamiids</taxon>
        <taxon>Lamiales</taxon>
        <taxon>Orobanchaceae</taxon>
        <taxon>Rehmannieae</taxon>
        <taxon>Rehmannia</taxon>
    </lineage>
</organism>
<protein>
    <recommendedName>
        <fullName evidence="4">Nuclear pore complex protein</fullName>
    </recommendedName>
</protein>
<evidence type="ECO:0000313" key="3">
    <source>
        <dbReference type="Proteomes" id="UP001318860"/>
    </source>
</evidence>
<reference evidence="2 3" key="1">
    <citation type="journal article" date="2021" name="Comput. Struct. Biotechnol. J.">
        <title>De novo genome assembly of the potent medicinal plant Rehmannia glutinosa using nanopore technology.</title>
        <authorList>
            <person name="Ma L."/>
            <person name="Dong C."/>
            <person name="Song C."/>
            <person name="Wang X."/>
            <person name="Zheng X."/>
            <person name="Niu Y."/>
            <person name="Chen S."/>
            <person name="Feng W."/>
        </authorList>
    </citation>
    <scope>NUCLEOTIDE SEQUENCE [LARGE SCALE GENOMIC DNA]</scope>
    <source>
        <strain evidence="2">DH-2019</strain>
    </source>
</reference>
<evidence type="ECO:0000256" key="1">
    <source>
        <dbReference type="SAM" id="MobiDB-lite"/>
    </source>
</evidence>
<dbReference type="PANTHER" id="PTHR33416">
    <property type="entry name" value="NUCLEAR PORE COMPLEX PROTEIN NUP1"/>
    <property type="match status" value="1"/>
</dbReference>
<dbReference type="EMBL" id="JABTTQ020000007">
    <property type="protein sequence ID" value="KAK6151771.1"/>
    <property type="molecule type" value="Genomic_DNA"/>
</dbReference>
<evidence type="ECO:0008006" key="4">
    <source>
        <dbReference type="Google" id="ProtNLM"/>
    </source>
</evidence>
<proteinExistence type="predicted"/>
<feature type="region of interest" description="Disordered" evidence="1">
    <location>
        <begin position="531"/>
        <end position="557"/>
    </location>
</feature>
<feature type="region of interest" description="Disordered" evidence="1">
    <location>
        <begin position="285"/>
        <end position="318"/>
    </location>
</feature>
<sequence length="618" mass="67043">MAGSTEEKGGIRHDTDFSRIEELIKGNTFSREELSHLMEVLDSRVDNEWEKQKSSSDAGEDTQLVSWTQEIGRAPSAEMQLDTDRTTIGSSREKLDVPVGVSASPIDIARAYMAGRTAEGSHDLQNITSKGERTQPNIELARKPLLPSPSPKPYICWPGAVMHDRHGYKTPQSQRGRHRLHDFPRTPYSRTILSKSTTKLQTDSGYANTSTPFQQSQTSIYGQVKSRGDTVDVYGSVGPIRRIRNKFSSEVRPRGSIFSPPKDIPSKMATPAFGGFLRSTEKNLEHGETSGAGASKYWSGDNISGSSDRGNSNPNLSSSQAVRKILEHLDRSKPTPKEKESELNLVTAWRRSYPVATDINHEENISSVHVEELASRKNTDIARPDFPVEFNKSSSKSNFLVNFQDKGMDEAKDAVDGNAKGSSAVFTGSGIISGANAMPFFGLKGTPAHVFKSLNENAFGTINHGQTETSSLFSRPHPSNGQDVKMVAKTTGSEFSKNNGNKPSLPSISINKPALRAVSSENGPGFTFPVSASSGVLSEPPTPSMTPSSSATDLSQPIGASNIPSYTFGTKKSTLVFSFPSTSSTSTQEDVSNPKFSFGSDKKTRLSFSSFGKDAICY</sequence>